<name>A0AAW0U3P2_SCYPA</name>
<evidence type="ECO:0000256" key="2">
    <source>
        <dbReference type="ARBA" id="ARBA00022659"/>
    </source>
</evidence>
<evidence type="ECO:0000256" key="5">
    <source>
        <dbReference type="PROSITE-ProRule" id="PRU00302"/>
    </source>
</evidence>
<evidence type="ECO:0000313" key="8">
    <source>
        <dbReference type="Proteomes" id="UP001487740"/>
    </source>
</evidence>
<feature type="domain" description="Sushi" evidence="6">
    <location>
        <begin position="553"/>
        <end position="614"/>
    </location>
</feature>
<dbReference type="AlphaFoldDB" id="A0AAW0U3P2"/>
<keyword evidence="3" id="KW-0732">Signal</keyword>
<dbReference type="InterPro" id="IPR035976">
    <property type="entry name" value="Sushi/SCR/CCP_sf"/>
</dbReference>
<dbReference type="SMART" id="SM00032">
    <property type="entry name" value="CCP"/>
    <property type="match status" value="4"/>
</dbReference>
<dbReference type="InterPro" id="IPR000436">
    <property type="entry name" value="Sushi_SCR_CCP_dom"/>
</dbReference>
<accession>A0AAW0U3P2</accession>
<dbReference type="InterPro" id="IPR051503">
    <property type="entry name" value="ComplSys_Reg/VirEntry_Med"/>
</dbReference>
<organism evidence="7 8">
    <name type="scientific">Scylla paramamosain</name>
    <name type="common">Mud crab</name>
    <dbReference type="NCBI Taxonomy" id="85552"/>
    <lineage>
        <taxon>Eukaryota</taxon>
        <taxon>Metazoa</taxon>
        <taxon>Ecdysozoa</taxon>
        <taxon>Arthropoda</taxon>
        <taxon>Crustacea</taxon>
        <taxon>Multicrustacea</taxon>
        <taxon>Malacostraca</taxon>
        <taxon>Eumalacostraca</taxon>
        <taxon>Eucarida</taxon>
        <taxon>Decapoda</taxon>
        <taxon>Pleocyemata</taxon>
        <taxon>Brachyura</taxon>
        <taxon>Eubrachyura</taxon>
        <taxon>Portunoidea</taxon>
        <taxon>Portunidae</taxon>
        <taxon>Portuninae</taxon>
        <taxon>Scylla</taxon>
    </lineage>
</organism>
<keyword evidence="4" id="KW-1015">Disulfide bond</keyword>
<comment type="subcellular location">
    <subcellularLocation>
        <location evidence="1">Virion</location>
    </subcellularLocation>
</comment>
<comment type="caution">
    <text evidence="7">The sequence shown here is derived from an EMBL/GenBank/DDBJ whole genome shotgun (WGS) entry which is preliminary data.</text>
</comment>
<evidence type="ECO:0000259" key="6">
    <source>
        <dbReference type="PROSITE" id="PS50923"/>
    </source>
</evidence>
<proteinExistence type="predicted"/>
<keyword evidence="2 5" id="KW-0768">Sushi</keyword>
<dbReference type="Proteomes" id="UP001487740">
    <property type="component" value="Unassembled WGS sequence"/>
</dbReference>
<protein>
    <recommendedName>
        <fullName evidence="6">Sushi domain-containing protein</fullName>
    </recommendedName>
</protein>
<evidence type="ECO:0000313" key="7">
    <source>
        <dbReference type="EMBL" id="KAK8393546.1"/>
    </source>
</evidence>
<comment type="caution">
    <text evidence="5">Lacks conserved residue(s) required for the propagation of feature annotation.</text>
</comment>
<keyword evidence="8" id="KW-1185">Reference proteome</keyword>
<dbReference type="PANTHER" id="PTHR45785">
    <property type="entry name" value="COMPLEMENT FACTOR H-RELATED"/>
    <property type="match status" value="1"/>
</dbReference>
<dbReference type="EMBL" id="JARAKH010000020">
    <property type="protein sequence ID" value="KAK8393546.1"/>
    <property type="molecule type" value="Genomic_DNA"/>
</dbReference>
<reference evidence="7 8" key="1">
    <citation type="submission" date="2023-03" db="EMBL/GenBank/DDBJ databases">
        <title>High-quality genome of Scylla paramamosain provides insights in environmental adaptation.</title>
        <authorList>
            <person name="Zhang L."/>
        </authorList>
    </citation>
    <scope>NUCLEOTIDE SEQUENCE [LARGE SCALE GENOMIC DNA]</scope>
    <source>
        <strain evidence="7">LZ_2023a</strain>
        <tissue evidence="7">Muscle</tissue>
    </source>
</reference>
<dbReference type="Gene3D" id="2.10.70.10">
    <property type="entry name" value="Complement Module, domain 1"/>
    <property type="match status" value="1"/>
</dbReference>
<dbReference type="PROSITE" id="PS50923">
    <property type="entry name" value="SUSHI"/>
    <property type="match status" value="1"/>
</dbReference>
<evidence type="ECO:0000256" key="4">
    <source>
        <dbReference type="ARBA" id="ARBA00023157"/>
    </source>
</evidence>
<sequence>MSRDLTLVLKIVRGSDSFSLTKSAAQDKQDSLRIDYFIGLKNLIGMHWEGDTPIPHDMVIYEKTSSGQTKVSMYTSGLNSIAVQHTVLSLLLLQEWATYNNLLLNGTGFLVSLGDNTGGLVTCPEDYEKVGTICYKLIESPSPEPTFLKALATCNKEGSGLAHPTTMSQIDELALFIADKVDWDVHDTADVAIGLNVAFGDASLGDLYEMSAEVHSAVNRSSVEGTQHLFLSVTQNASWVLAPTDFGTTTPFYVCEFHGPLGDCHPGFFVDAVVGNKEKQERQCHGQLGGWAPQEPLLPCIGVVVCNESLPSKPHMTIENSTYPGYETHWMKYNCYPGMGTADGEVEQLFTCTEYNGTYDYNGTEVKECNRCMIPPNEDITNSLTPDSDGPWMVNALVTVTCEDSYLVAHNKRDQEVLCTSTGWDSLECQRGCLGEPLVGNATTTWWDDMWRVGDNVIATCLEGYHFIEADTTEMSFSCQYDGWEDLPACEKVCQDDLEVANATAERNGRVWLVGRINTVTCFHEHRFLSINNAMMEVECTFDGWEETEGCLKVCEDEPTVTNASTDWISTEPWPEGSSVEVTCNTGLYQYPSLETQQTLHCNYEGWTNAICEQVCFVAPDLTQYKALWNDSIAPGRLNDEISINCRSSHYHNESLNDTTITTVCTPDGWLATNPCILSCRDPPDFGTVIMEWPEREPGRFGDEVILECPAKHRNNENVSLTTITVSCTSEGWKTITTCQQMCLEEDLGGVAIEEEEPGVWRVDEVVTRACPEDLLTFDKALNISDFICTADGWANPDPCVNVCRERLYPVNGHARWDQRIWTAGHELLVVCLSQHHVSPDVYSYTVPCTDSGWHSVNSSCSYCEYSCVLHAH</sequence>
<evidence type="ECO:0000256" key="3">
    <source>
        <dbReference type="ARBA" id="ARBA00022729"/>
    </source>
</evidence>
<dbReference type="PANTHER" id="PTHR45785:SF2">
    <property type="entry name" value="COMPLEMENT FACTOR H-RELATED"/>
    <property type="match status" value="1"/>
</dbReference>
<dbReference type="SUPFAM" id="SSF57535">
    <property type="entry name" value="Complement control module/SCR domain"/>
    <property type="match status" value="1"/>
</dbReference>
<dbReference type="InterPro" id="IPR016187">
    <property type="entry name" value="CTDL_fold"/>
</dbReference>
<gene>
    <name evidence="7" type="ORF">O3P69_006704</name>
</gene>
<evidence type="ECO:0000256" key="1">
    <source>
        <dbReference type="ARBA" id="ARBA00004328"/>
    </source>
</evidence>
<dbReference type="SUPFAM" id="SSF56436">
    <property type="entry name" value="C-type lectin-like"/>
    <property type="match status" value="1"/>
</dbReference>